<evidence type="ECO:0000256" key="1">
    <source>
        <dbReference type="SAM" id="MobiDB-lite"/>
    </source>
</evidence>
<gene>
    <name evidence="2" type="ORF">PHLCEN_2v9365</name>
</gene>
<feature type="compositionally biased region" description="Polar residues" evidence="1">
    <location>
        <begin position="35"/>
        <end position="84"/>
    </location>
</feature>
<evidence type="ECO:0000313" key="2">
    <source>
        <dbReference type="EMBL" id="PSR75035.1"/>
    </source>
</evidence>
<comment type="caution">
    <text evidence="2">The sequence shown here is derived from an EMBL/GenBank/DDBJ whole genome shotgun (WGS) entry which is preliminary data.</text>
</comment>
<keyword evidence="3" id="KW-1185">Reference proteome</keyword>
<dbReference type="Proteomes" id="UP000186601">
    <property type="component" value="Unassembled WGS sequence"/>
</dbReference>
<reference evidence="2 3" key="1">
    <citation type="submission" date="2018-02" db="EMBL/GenBank/DDBJ databases">
        <title>Genome sequence of the basidiomycete white-rot fungus Phlebia centrifuga.</title>
        <authorList>
            <person name="Granchi Z."/>
            <person name="Peng M."/>
            <person name="de Vries R.P."/>
            <person name="Hilden K."/>
            <person name="Makela M.R."/>
            <person name="Grigoriev I."/>
            <person name="Riley R."/>
        </authorList>
    </citation>
    <scope>NUCLEOTIDE SEQUENCE [LARGE SCALE GENOMIC DNA]</scope>
    <source>
        <strain evidence="2 3">FBCC195</strain>
    </source>
</reference>
<feature type="compositionally biased region" description="Low complexity" evidence="1">
    <location>
        <begin position="1"/>
        <end position="21"/>
    </location>
</feature>
<organism evidence="2 3">
    <name type="scientific">Hermanssonia centrifuga</name>
    <dbReference type="NCBI Taxonomy" id="98765"/>
    <lineage>
        <taxon>Eukaryota</taxon>
        <taxon>Fungi</taxon>
        <taxon>Dikarya</taxon>
        <taxon>Basidiomycota</taxon>
        <taxon>Agaricomycotina</taxon>
        <taxon>Agaricomycetes</taxon>
        <taxon>Polyporales</taxon>
        <taxon>Meruliaceae</taxon>
        <taxon>Hermanssonia</taxon>
    </lineage>
</organism>
<dbReference type="AlphaFoldDB" id="A0A2R6NQX1"/>
<sequence>MEQNTANTNTTSPTTSPTNPESVPPLPPKSRARPRSNTVFSSPSSPVLYWQTSGPRSRTVTANAATLAKLQTTSGVPNGTTPSLPENDKAANAPILEDDKAVPNSPDSLDASTPTVTNPYPGKTPTQESLTEDAGLMLGKSSGLPSRK</sequence>
<dbReference type="EMBL" id="MLYV02000939">
    <property type="protein sequence ID" value="PSR75035.1"/>
    <property type="molecule type" value="Genomic_DNA"/>
</dbReference>
<proteinExistence type="predicted"/>
<evidence type="ECO:0000313" key="3">
    <source>
        <dbReference type="Proteomes" id="UP000186601"/>
    </source>
</evidence>
<protein>
    <submittedName>
        <fullName evidence="2">Uncharacterized protein</fullName>
    </submittedName>
</protein>
<feature type="compositionally biased region" description="Polar residues" evidence="1">
    <location>
        <begin position="105"/>
        <end position="129"/>
    </location>
</feature>
<name>A0A2R6NQX1_9APHY</name>
<feature type="region of interest" description="Disordered" evidence="1">
    <location>
        <begin position="1"/>
        <end position="148"/>
    </location>
</feature>
<accession>A0A2R6NQX1</accession>